<dbReference type="HOGENOM" id="CLU_159294_1_0_11"/>
<organism evidence="1 2">
    <name type="scientific">Mycobacterium [tuberculosis] TKK-01-0051</name>
    <dbReference type="NCBI Taxonomy" id="1324261"/>
    <lineage>
        <taxon>Bacteria</taxon>
        <taxon>Bacillati</taxon>
        <taxon>Actinomycetota</taxon>
        <taxon>Actinomycetes</taxon>
        <taxon>Mycobacteriales</taxon>
        <taxon>Mycobacteriaceae</taxon>
        <taxon>Mycobacterium</taxon>
        <taxon>Mycobacterium avium complex (MAC)</taxon>
    </lineage>
</organism>
<dbReference type="EMBL" id="JLXW01000010">
    <property type="protein sequence ID" value="KBZ60421.1"/>
    <property type="molecule type" value="Genomic_DNA"/>
</dbReference>
<comment type="caution">
    <text evidence="1">The sequence shown here is derived from an EMBL/GenBank/DDBJ whole genome shotgun (WGS) entry which is preliminary data.</text>
</comment>
<accession>A0A051TVN2</accession>
<keyword evidence="2" id="KW-1185">Reference proteome</keyword>
<dbReference type="PATRIC" id="fig|1324261.3.peg.3404"/>
<proteinExistence type="predicted"/>
<gene>
    <name evidence="1" type="ORF">K875_03365</name>
</gene>
<evidence type="ECO:0008006" key="3">
    <source>
        <dbReference type="Google" id="ProtNLM"/>
    </source>
</evidence>
<sequence length="114" mass="11866">MRLRIDTSGTRFIVTRAPEPRLNFETGAPKVDTATGMPMYATQVLALDDSGGEVLIVTVAGDPKVTVTQPVSVVGLVAIPWAQGDRSGVAFRADALTAATASGAAPSEQTRPQK</sequence>
<name>A0A051TVN2_9MYCO</name>
<dbReference type="RefSeq" id="WP_005086573.1">
    <property type="nucleotide sequence ID" value="NZ_KK328284.1"/>
</dbReference>
<evidence type="ECO:0000313" key="2">
    <source>
        <dbReference type="Proteomes" id="UP000025947"/>
    </source>
</evidence>
<reference evidence="1 2" key="1">
    <citation type="submission" date="2014-04" db="EMBL/GenBank/DDBJ databases">
        <title>The Genome Sequence of Mycobacterium tuberculosis TKK-01-0051.</title>
        <authorList>
            <consortium name="The Broad Institute Genomics Platform"/>
            <consortium name="The Broad Institute Genome Sequencing Center for Infectious Disease"/>
            <person name="Earl A.M."/>
            <person name="Cohen K."/>
            <person name="Pym A."/>
            <person name="Bishai W."/>
            <person name="Maharaj K."/>
            <person name="Desjardins C."/>
            <person name="Abeel T."/>
            <person name="Young S."/>
            <person name="Zeng Q."/>
            <person name="Gargeya S."/>
            <person name="Abouelleil A."/>
            <person name="Alvarado L."/>
            <person name="Chapman S.B."/>
            <person name="Gainer-Dewar J."/>
            <person name="Goldberg J."/>
            <person name="Griggs A."/>
            <person name="Gujja S."/>
            <person name="Hansen M."/>
            <person name="Howarth C."/>
            <person name="Imamovic A."/>
            <person name="Larimer J."/>
            <person name="Murphy C."/>
            <person name="Naylor J."/>
            <person name="Pearson M."/>
            <person name="Poon T.W."/>
            <person name="Priest M."/>
            <person name="Roberts A."/>
            <person name="Saif S."/>
            <person name="Shea T."/>
            <person name="Sykes S."/>
            <person name="Wortman J."/>
            <person name="Nusbaum C."/>
            <person name="Birren B."/>
        </authorList>
    </citation>
    <scope>NUCLEOTIDE SEQUENCE [LARGE SCALE GENOMIC DNA]</scope>
    <source>
        <strain evidence="1 2">TKK-01-0051</strain>
    </source>
</reference>
<evidence type="ECO:0000313" key="1">
    <source>
        <dbReference type="EMBL" id="KBZ60421.1"/>
    </source>
</evidence>
<dbReference type="AlphaFoldDB" id="A0A051TVN2"/>
<protein>
    <recommendedName>
        <fullName evidence="3">Regulatory protein</fullName>
    </recommendedName>
</protein>
<dbReference type="Proteomes" id="UP000025947">
    <property type="component" value="Unassembled WGS sequence"/>
</dbReference>